<evidence type="ECO:0000313" key="1">
    <source>
        <dbReference type="EMBL" id="SHF37915.1"/>
    </source>
</evidence>
<protein>
    <submittedName>
        <fullName evidence="1">Uncharacterized protein</fullName>
    </submittedName>
</protein>
<accession>A0A1M5B628</accession>
<dbReference type="Proteomes" id="UP000184517">
    <property type="component" value="Unassembled WGS sequence"/>
</dbReference>
<organism evidence="1 2">
    <name type="scientific">Marinomonas polaris DSM 16579</name>
    <dbReference type="NCBI Taxonomy" id="1122206"/>
    <lineage>
        <taxon>Bacteria</taxon>
        <taxon>Pseudomonadati</taxon>
        <taxon>Pseudomonadota</taxon>
        <taxon>Gammaproteobacteria</taxon>
        <taxon>Oceanospirillales</taxon>
        <taxon>Oceanospirillaceae</taxon>
        <taxon>Marinomonas</taxon>
    </lineage>
</organism>
<dbReference type="EMBL" id="FQVF01000007">
    <property type="protein sequence ID" value="SHF37915.1"/>
    <property type="molecule type" value="Genomic_DNA"/>
</dbReference>
<reference evidence="2" key="1">
    <citation type="submission" date="2016-11" db="EMBL/GenBank/DDBJ databases">
        <authorList>
            <person name="Varghese N."/>
            <person name="Submissions S."/>
        </authorList>
    </citation>
    <scope>NUCLEOTIDE SEQUENCE [LARGE SCALE GENOMIC DNA]</scope>
    <source>
        <strain evidence="2">DSM 16579</strain>
    </source>
</reference>
<sequence>MGKLTLKTASANDLLRKCFEAGISYNLLLGTFDERDKKELNNFEDAIKHIHLFHRPQVYTLLSKAFRPRMQLEFIMAHLAELNCPMSLIGYLHCVAKNFPHLPFELLTNPKRSLLEPQNILKAYYSVREALDKSRQHNSEITITDPTLLTLYELVIKKKLTSSLVAIDERPLDNGETAFVIHSHGMFDAPRNDRNLDQFGHEHRHIIEVARELEIGNNPLDKVKFPLLNCNKPSKWASTLHALCCYYEGISPTIFCNKHLDIVPRNYHNTLREPNLIANQLKKFQQRSKALWQLLKPSSGFYPKIQQNTFDDGDPKLIKHMILRHLIMLYLTMLKHPSWSIKVRGCIETLQKLYSTDLLQKWDEHINLQRISTSSPCPLTDIQLLFQSNPVGLHPLWWLSGELPDPLELMGHYVNSSQLSNEQLTELNQRYRNTRLDIVALMIPRSLKIDTSQLFKKSITLQLGNPCKFYGPSNLQLEERLYLASLLVTGQYTLQTLKDNQKLESRYLENVLIGVCYLWHNVMIKKISQEDFLDLLVQHSLDDMSTATLRKRIKLAQEWLKKWPNVNLFNDL</sequence>
<dbReference type="RefSeq" id="WP_072839406.1">
    <property type="nucleotide sequence ID" value="NZ_FQVF01000007.1"/>
</dbReference>
<name>A0A1M5B628_9GAMM</name>
<evidence type="ECO:0000313" key="2">
    <source>
        <dbReference type="Proteomes" id="UP000184517"/>
    </source>
</evidence>
<keyword evidence="2" id="KW-1185">Reference proteome</keyword>
<proteinExistence type="predicted"/>
<dbReference type="AlphaFoldDB" id="A0A1M5B628"/>
<dbReference type="OrthoDB" id="6632343at2"/>
<gene>
    <name evidence="1" type="ORF">SAMN02745753_01837</name>
</gene>